<protein>
    <submittedName>
        <fullName evidence="2">Formate dehydrogenase H</fullName>
    </submittedName>
</protein>
<dbReference type="Gene3D" id="3.40.228.10">
    <property type="entry name" value="Dimethylsulfoxide Reductase, domain 2"/>
    <property type="match status" value="2"/>
</dbReference>
<dbReference type="GO" id="GO:0016020">
    <property type="term" value="C:membrane"/>
    <property type="evidence" value="ECO:0007669"/>
    <property type="project" value="TreeGrafter"/>
</dbReference>
<gene>
    <name evidence="2" type="primary">fdhF_2</name>
    <name evidence="2" type="ORF">Mal4_35820</name>
</gene>
<sequence length="448" mass="49074">MSTTDVPAATTEAPELKIVQDATCTFCGCVCDDIDLKVDVAANRITEAKRACVLGKAWFFNHHIEDRPEATIEGRPVSYDEALDRAAEILLAAKYSVTYGLSDTTSEAQRVAVAITDWIGGTVDTTTSVCHGPSGMAFQGVGEVTCSLGEIRNRADFLIFWGGNPAESHPRHFTKYSLMPKGEFVPNGRKDRTAVLVDVRKTKSAKAVDHFLQIRPRSDFELAWSLRLLAKGINPDPSVEQKTGISVETMRDLMDRMKQAKFGAILFGMGLTMTRGKHMNSEAVLSLARDMNSYTRWVAKPMRGHGNVTGADNVVSWSTGYPFGVNLGRGYPRFNPGEFTTSDLLARKEADAALIIASDPMSNFSQPARDHLASIPSVVLDPKLSETAKVATVAFTTATYGINVPGTVYRMDDVPIPLRPAFESPYRSDYEILKGIEQRIRQRQLGAG</sequence>
<dbReference type="GO" id="GO:0003954">
    <property type="term" value="F:NADH dehydrogenase activity"/>
    <property type="evidence" value="ECO:0007669"/>
    <property type="project" value="TreeGrafter"/>
</dbReference>
<dbReference type="Proteomes" id="UP000320496">
    <property type="component" value="Chromosome"/>
</dbReference>
<evidence type="ECO:0000313" key="2">
    <source>
        <dbReference type="EMBL" id="QDU39245.1"/>
    </source>
</evidence>
<keyword evidence="3" id="KW-1185">Reference proteome</keyword>
<dbReference type="EMBL" id="CP036275">
    <property type="protein sequence ID" value="QDU39245.1"/>
    <property type="molecule type" value="Genomic_DNA"/>
</dbReference>
<dbReference type="InterPro" id="IPR050123">
    <property type="entry name" value="Prok_molybdopt-oxidoreductase"/>
</dbReference>
<dbReference type="GO" id="GO:0018493">
    <property type="term" value="F:formylmethanofuran dehydrogenase activity"/>
    <property type="evidence" value="ECO:0007669"/>
    <property type="project" value="InterPro"/>
</dbReference>
<dbReference type="SUPFAM" id="SSF53706">
    <property type="entry name" value="Formate dehydrogenase/DMSO reductase, domains 1-3"/>
    <property type="match status" value="1"/>
</dbReference>
<dbReference type="PANTHER" id="PTHR43105:SF14">
    <property type="entry name" value="FORMATE DEHYDROGENASE H"/>
    <property type="match status" value="1"/>
</dbReference>
<dbReference type="GO" id="GO:0022904">
    <property type="term" value="P:respiratory electron transport chain"/>
    <property type="evidence" value="ECO:0007669"/>
    <property type="project" value="TreeGrafter"/>
</dbReference>
<organism evidence="2 3">
    <name type="scientific">Maioricimonas rarisocia</name>
    <dbReference type="NCBI Taxonomy" id="2528026"/>
    <lineage>
        <taxon>Bacteria</taxon>
        <taxon>Pseudomonadati</taxon>
        <taxon>Planctomycetota</taxon>
        <taxon>Planctomycetia</taxon>
        <taxon>Planctomycetales</taxon>
        <taxon>Planctomycetaceae</taxon>
        <taxon>Maioricimonas</taxon>
    </lineage>
</organism>
<dbReference type="CDD" id="cd02761">
    <property type="entry name" value="MopB_FmdB-FwdB"/>
    <property type="match status" value="1"/>
</dbReference>
<evidence type="ECO:0000313" key="3">
    <source>
        <dbReference type="Proteomes" id="UP000320496"/>
    </source>
</evidence>
<keyword evidence="1" id="KW-0560">Oxidoreductase</keyword>
<dbReference type="GO" id="GO:0015948">
    <property type="term" value="P:methanogenesis"/>
    <property type="evidence" value="ECO:0007669"/>
    <property type="project" value="InterPro"/>
</dbReference>
<name>A0A517Z9T2_9PLAN</name>
<dbReference type="PIRSF" id="PIRSF005646">
    <property type="entry name" value="FwdB"/>
    <property type="match status" value="1"/>
</dbReference>
<reference evidence="2 3" key="1">
    <citation type="submission" date="2019-02" db="EMBL/GenBank/DDBJ databases">
        <title>Deep-cultivation of Planctomycetes and their phenomic and genomic characterization uncovers novel biology.</title>
        <authorList>
            <person name="Wiegand S."/>
            <person name="Jogler M."/>
            <person name="Boedeker C."/>
            <person name="Pinto D."/>
            <person name="Vollmers J."/>
            <person name="Rivas-Marin E."/>
            <person name="Kohn T."/>
            <person name="Peeters S.H."/>
            <person name="Heuer A."/>
            <person name="Rast P."/>
            <person name="Oberbeckmann S."/>
            <person name="Bunk B."/>
            <person name="Jeske O."/>
            <person name="Meyerdierks A."/>
            <person name="Storesund J.E."/>
            <person name="Kallscheuer N."/>
            <person name="Luecker S."/>
            <person name="Lage O.M."/>
            <person name="Pohl T."/>
            <person name="Merkel B.J."/>
            <person name="Hornburger P."/>
            <person name="Mueller R.-W."/>
            <person name="Bruemmer F."/>
            <person name="Labrenz M."/>
            <person name="Spormann A.M."/>
            <person name="Op den Camp H."/>
            <person name="Overmann J."/>
            <person name="Amann R."/>
            <person name="Jetten M.S.M."/>
            <person name="Mascher T."/>
            <person name="Medema M.H."/>
            <person name="Devos D.P."/>
            <person name="Kaster A.-K."/>
            <person name="Ovreas L."/>
            <person name="Rohde M."/>
            <person name="Galperin M.Y."/>
            <person name="Jogler C."/>
        </authorList>
    </citation>
    <scope>NUCLEOTIDE SEQUENCE [LARGE SCALE GENOMIC DNA]</scope>
    <source>
        <strain evidence="2 3">Mal4</strain>
    </source>
</reference>
<evidence type="ECO:0000256" key="1">
    <source>
        <dbReference type="ARBA" id="ARBA00023002"/>
    </source>
</evidence>
<dbReference type="AlphaFoldDB" id="A0A517Z9T2"/>
<proteinExistence type="predicted"/>
<dbReference type="NCBIfam" id="TIGR03129">
    <property type="entry name" value="one_C_dehyd_B"/>
    <property type="match status" value="1"/>
</dbReference>
<dbReference type="RefSeq" id="WP_145370450.1">
    <property type="nucleotide sequence ID" value="NZ_CP036275.1"/>
</dbReference>
<dbReference type="KEGG" id="mri:Mal4_35820"/>
<accession>A0A517Z9T2</accession>
<dbReference type="Gene3D" id="3.40.50.740">
    <property type="match status" value="2"/>
</dbReference>
<dbReference type="InterPro" id="IPR016457">
    <property type="entry name" value="Formylmethanofuran_DH_bsu"/>
</dbReference>
<dbReference type="PANTHER" id="PTHR43105">
    <property type="entry name" value="RESPIRATORY NITRATE REDUCTASE"/>
    <property type="match status" value="1"/>
</dbReference>
<dbReference type="OrthoDB" id="240576at2"/>